<dbReference type="EMBL" id="BMAU01021215">
    <property type="protein sequence ID" value="GFX99886.1"/>
    <property type="molecule type" value="Genomic_DNA"/>
</dbReference>
<dbReference type="AlphaFoldDB" id="A0A8X6V0H1"/>
<dbReference type="Proteomes" id="UP000887159">
    <property type="component" value="Unassembled WGS sequence"/>
</dbReference>
<organism evidence="1 2">
    <name type="scientific">Trichonephila clavipes</name>
    <name type="common">Golden silk orbweaver</name>
    <name type="synonym">Nephila clavipes</name>
    <dbReference type="NCBI Taxonomy" id="2585209"/>
    <lineage>
        <taxon>Eukaryota</taxon>
        <taxon>Metazoa</taxon>
        <taxon>Ecdysozoa</taxon>
        <taxon>Arthropoda</taxon>
        <taxon>Chelicerata</taxon>
        <taxon>Arachnida</taxon>
        <taxon>Araneae</taxon>
        <taxon>Araneomorphae</taxon>
        <taxon>Entelegynae</taxon>
        <taxon>Araneoidea</taxon>
        <taxon>Nephilidae</taxon>
        <taxon>Trichonephila</taxon>
    </lineage>
</organism>
<comment type="caution">
    <text evidence="1">The sequence shown here is derived from an EMBL/GenBank/DDBJ whole genome shotgun (WGS) entry which is preliminary data.</text>
</comment>
<proteinExistence type="predicted"/>
<gene>
    <name evidence="1" type="ORF">TNCV_259231</name>
</gene>
<evidence type="ECO:0000313" key="1">
    <source>
        <dbReference type="EMBL" id="GFX99886.1"/>
    </source>
</evidence>
<accession>A0A8X6V0H1</accession>
<reference evidence="1" key="1">
    <citation type="submission" date="2020-08" db="EMBL/GenBank/DDBJ databases">
        <title>Multicomponent nature underlies the extraordinary mechanical properties of spider dragline silk.</title>
        <authorList>
            <person name="Kono N."/>
            <person name="Nakamura H."/>
            <person name="Mori M."/>
            <person name="Yoshida Y."/>
            <person name="Ohtoshi R."/>
            <person name="Malay A.D."/>
            <person name="Moran D.A.P."/>
            <person name="Tomita M."/>
            <person name="Numata K."/>
            <person name="Arakawa K."/>
        </authorList>
    </citation>
    <scope>NUCLEOTIDE SEQUENCE</scope>
</reference>
<evidence type="ECO:0000313" key="2">
    <source>
        <dbReference type="Proteomes" id="UP000887159"/>
    </source>
</evidence>
<protein>
    <submittedName>
        <fullName evidence="1">Uncharacterized protein</fullName>
    </submittedName>
</protein>
<sequence>MISGRGRRPLVLHDDQKTLSSAGLGFTGLTRSCAGLIMDLSRLDGLEVACPPFAHHTDIHTDKAMDFHMTCLLQQLQRIWECSRDSYCAPFHRIIGSRSICSAQHFHGAAIDVDCEEVTECF</sequence>
<name>A0A8X6V0H1_TRICX</name>
<keyword evidence="2" id="KW-1185">Reference proteome</keyword>